<comment type="pathway">
    <text evidence="2 8">Amino-acid biosynthesis; L-histidine biosynthesis; L-histidine from 5-phospho-alpha-D-ribose 1-diphosphate: step 6/9.</text>
</comment>
<comment type="caution">
    <text evidence="10">The sequence shown here is derived from an EMBL/GenBank/DDBJ whole genome shotgun (WGS) entry which is preliminary data.</text>
</comment>
<dbReference type="AlphaFoldDB" id="A0A8J2X2M7"/>
<dbReference type="PANTHER" id="PTHR23133">
    <property type="entry name" value="IMIDAZOLEGLYCEROL-PHOSPHATE DEHYDRATASE HIS7"/>
    <property type="match status" value="1"/>
</dbReference>
<dbReference type="InterPro" id="IPR000807">
    <property type="entry name" value="ImidazoleglycerolP_deHydtase"/>
</dbReference>
<dbReference type="Proteomes" id="UP000789595">
    <property type="component" value="Unassembled WGS sequence"/>
</dbReference>
<dbReference type="Gene3D" id="3.30.230.40">
    <property type="entry name" value="Imidazole glycerol phosphate dehydratase, domain 1"/>
    <property type="match status" value="4"/>
</dbReference>
<keyword evidence="11" id="KW-1185">Reference proteome</keyword>
<comment type="similarity">
    <text evidence="3 8">Belongs to the imidazoleglycerol-phosphate dehydratase family.</text>
</comment>
<dbReference type="InterPro" id="IPR020565">
    <property type="entry name" value="ImidazoleglycerP_deHydtase_CS"/>
</dbReference>
<keyword evidence="5" id="KW-0028">Amino-acid biosynthesis</keyword>
<feature type="region of interest" description="Disordered" evidence="9">
    <location>
        <begin position="1"/>
        <end position="81"/>
    </location>
</feature>
<dbReference type="OrthoDB" id="447729at2759"/>
<keyword evidence="7 8" id="KW-0456">Lyase</keyword>
<comment type="catalytic activity">
    <reaction evidence="1 8">
        <text>D-erythro-1-(imidazol-4-yl)glycerol 3-phosphate = 3-(imidazol-4-yl)-2-oxopropyl phosphate + H2O</text>
        <dbReference type="Rhea" id="RHEA:11040"/>
        <dbReference type="ChEBI" id="CHEBI:15377"/>
        <dbReference type="ChEBI" id="CHEBI:57766"/>
        <dbReference type="ChEBI" id="CHEBI:58278"/>
        <dbReference type="EC" id="4.2.1.19"/>
    </reaction>
</comment>
<evidence type="ECO:0000256" key="8">
    <source>
        <dbReference type="RuleBase" id="RU000598"/>
    </source>
</evidence>
<dbReference type="InterPro" id="IPR038494">
    <property type="entry name" value="IGPD_sf"/>
</dbReference>
<evidence type="ECO:0000313" key="11">
    <source>
        <dbReference type="Proteomes" id="UP000789595"/>
    </source>
</evidence>
<evidence type="ECO:0000256" key="6">
    <source>
        <dbReference type="ARBA" id="ARBA00023102"/>
    </source>
</evidence>
<dbReference type="GO" id="GO:0004424">
    <property type="term" value="F:imidazoleglycerol-phosphate dehydratase activity"/>
    <property type="evidence" value="ECO:0007669"/>
    <property type="project" value="UniProtKB-EC"/>
</dbReference>
<evidence type="ECO:0000256" key="5">
    <source>
        <dbReference type="ARBA" id="ARBA00022605"/>
    </source>
</evidence>
<dbReference type="PROSITE" id="PS00955">
    <property type="entry name" value="IGP_DEHYDRATASE_2"/>
    <property type="match status" value="1"/>
</dbReference>
<evidence type="ECO:0000256" key="1">
    <source>
        <dbReference type="ARBA" id="ARBA00001723"/>
    </source>
</evidence>
<protein>
    <recommendedName>
        <fullName evidence="4 8">Imidazoleglycerol-phosphate dehydratase</fullName>
        <ecNumber evidence="4 8">4.2.1.19</ecNumber>
    </recommendedName>
</protein>
<dbReference type="EMBL" id="CAKKNE010000003">
    <property type="protein sequence ID" value="CAH0371861.1"/>
    <property type="molecule type" value="Genomic_DNA"/>
</dbReference>
<dbReference type="Pfam" id="PF00475">
    <property type="entry name" value="IGPD"/>
    <property type="match status" value="2"/>
</dbReference>
<feature type="compositionally biased region" description="Acidic residues" evidence="9">
    <location>
        <begin position="28"/>
        <end position="38"/>
    </location>
</feature>
<keyword evidence="6 8" id="KW-0368">Histidine biosynthesis</keyword>
<evidence type="ECO:0000256" key="7">
    <source>
        <dbReference type="ARBA" id="ARBA00023239"/>
    </source>
</evidence>
<gene>
    <name evidence="10" type="ORF">PECAL_3P18190</name>
</gene>
<dbReference type="PANTHER" id="PTHR23133:SF2">
    <property type="entry name" value="IMIDAZOLEGLYCEROL-PHOSPHATE DEHYDRATASE"/>
    <property type="match status" value="1"/>
</dbReference>
<dbReference type="GO" id="GO:0000105">
    <property type="term" value="P:L-histidine biosynthetic process"/>
    <property type="evidence" value="ECO:0007669"/>
    <property type="project" value="UniProtKB-UniPathway"/>
</dbReference>
<proteinExistence type="inferred from homology"/>
<organism evidence="10 11">
    <name type="scientific">Pelagomonas calceolata</name>
    <dbReference type="NCBI Taxonomy" id="35677"/>
    <lineage>
        <taxon>Eukaryota</taxon>
        <taxon>Sar</taxon>
        <taxon>Stramenopiles</taxon>
        <taxon>Ochrophyta</taxon>
        <taxon>Pelagophyceae</taxon>
        <taxon>Pelagomonadales</taxon>
        <taxon>Pelagomonadaceae</taxon>
        <taxon>Pelagomonas</taxon>
    </lineage>
</organism>
<name>A0A8J2X2M7_9STRA</name>
<evidence type="ECO:0000256" key="3">
    <source>
        <dbReference type="ARBA" id="ARBA00007481"/>
    </source>
</evidence>
<evidence type="ECO:0000256" key="9">
    <source>
        <dbReference type="SAM" id="MobiDB-lite"/>
    </source>
</evidence>
<dbReference type="SUPFAM" id="SSF54211">
    <property type="entry name" value="Ribosomal protein S5 domain 2-like"/>
    <property type="match status" value="3"/>
</dbReference>
<dbReference type="InterPro" id="IPR020568">
    <property type="entry name" value="Ribosomal_Su5_D2-typ_SF"/>
</dbReference>
<dbReference type="EC" id="4.2.1.19" evidence="4 8"/>
<sequence>MPIQCTAEDPRPPRLPPRQPRRPRPASDEESSSEEDAGSWDAESNEYSSGGWEEAARPPTPDESTFAVPPPPAAAGPRTHAVQARLATAECTVEDLGARGEIATGICFLDHMIDQLQSHGQLGVALRCRVGDGPWARPNEPLGAAADEAVHIVGACGEALGRALRRVALRARTRPPDVDIVRFFCPLDEAYAECCLCLFPPVRASVGADVALEPYGTHAAGPRGREFVGTFRTRHTPVFWRAVARGMGASVALARWRGDNAHHVLESAFKAFARCFRKGLDRLGAAAPAAPPGAARTGARRRVTKETSIDVEVDLDAAYAAADDAAGAEAAWDGAAKTPAQLEATIRALPRVATGVDGLDRLLDAFAAAAAVKVKVHCRGDRHIDDHHSAEDVAISLGQCLHEAVGDKAGLRRMAFATRRVGACEVRAVLDLSNRPHVTSDLRFDEEFLGDAAPGPGEVGRALTSEMAAHALESLALEARCTLHLACVADDGLPGHTANLALAAFGAFGAALGEAVEVDPRRRGGVASSKGTLSA</sequence>
<dbReference type="UniPathway" id="UPA00031">
    <property type="reaction ID" value="UER00011"/>
</dbReference>
<accession>A0A8J2X2M7</accession>
<evidence type="ECO:0000256" key="4">
    <source>
        <dbReference type="ARBA" id="ARBA00012075"/>
    </source>
</evidence>
<evidence type="ECO:0000256" key="2">
    <source>
        <dbReference type="ARBA" id="ARBA00005047"/>
    </source>
</evidence>
<reference evidence="10" key="1">
    <citation type="submission" date="2021-11" db="EMBL/GenBank/DDBJ databases">
        <authorList>
            <consortium name="Genoscope - CEA"/>
            <person name="William W."/>
        </authorList>
    </citation>
    <scope>NUCLEOTIDE SEQUENCE</scope>
</reference>
<dbReference type="PROSITE" id="PS00954">
    <property type="entry name" value="IGP_DEHYDRATASE_1"/>
    <property type="match status" value="1"/>
</dbReference>
<evidence type="ECO:0000313" key="10">
    <source>
        <dbReference type="EMBL" id="CAH0371861.1"/>
    </source>
</evidence>